<dbReference type="EMBL" id="CAJVAX010000004">
    <property type="protein sequence ID" value="CAG7617924.1"/>
    <property type="molecule type" value="Genomic_DNA"/>
</dbReference>
<gene>
    <name evidence="2" type="ORF">SBRY_120085</name>
</gene>
<feature type="compositionally biased region" description="Basic residues" evidence="1">
    <location>
        <begin position="392"/>
        <end position="405"/>
    </location>
</feature>
<feature type="compositionally biased region" description="Basic and acidic residues" evidence="1">
    <location>
        <begin position="380"/>
        <end position="390"/>
    </location>
</feature>
<accession>A0A9W4ECY0</accession>
<proteinExistence type="predicted"/>
<reference evidence="2" key="1">
    <citation type="submission" date="2021-06" db="EMBL/GenBank/DDBJ databases">
        <authorList>
            <person name="Arsene-Ploetze F."/>
        </authorList>
    </citation>
    <scope>NUCLEOTIDE SEQUENCE</scope>
    <source>
        <strain evidence="2">SBRY1</strain>
    </source>
</reference>
<evidence type="ECO:0000313" key="2">
    <source>
        <dbReference type="EMBL" id="CAG7617924.1"/>
    </source>
</evidence>
<keyword evidence="3" id="KW-1185">Reference proteome</keyword>
<feature type="region of interest" description="Disordered" evidence="1">
    <location>
        <begin position="437"/>
        <end position="456"/>
    </location>
</feature>
<comment type="caution">
    <text evidence="2">The sequence shown here is derived from an EMBL/GenBank/DDBJ whole genome shotgun (WGS) entry which is preliminary data.</text>
</comment>
<dbReference type="AlphaFoldDB" id="A0A9W4ECY0"/>
<feature type="compositionally biased region" description="Basic residues" evidence="1">
    <location>
        <begin position="361"/>
        <end position="379"/>
    </location>
</feature>
<feature type="region of interest" description="Disordered" evidence="1">
    <location>
        <begin position="240"/>
        <end position="405"/>
    </location>
</feature>
<organism evidence="2 3">
    <name type="scientific">Actinacidiphila bryophytorum</name>
    <dbReference type="NCBI Taxonomy" id="1436133"/>
    <lineage>
        <taxon>Bacteria</taxon>
        <taxon>Bacillati</taxon>
        <taxon>Actinomycetota</taxon>
        <taxon>Actinomycetes</taxon>
        <taxon>Kitasatosporales</taxon>
        <taxon>Streptomycetaceae</taxon>
        <taxon>Actinacidiphila</taxon>
    </lineage>
</organism>
<feature type="compositionally biased region" description="Basic residues" evidence="1">
    <location>
        <begin position="245"/>
        <end position="255"/>
    </location>
</feature>
<sequence>MPRSRIPRSGTAKVRLLKPPRWCRPTRRSLRPREAPVREAAHRSGVFSGTDYLNVAWKALRGSAQVRGRLFDGLSFHLGVHRSRSRGARRGVASGMRKSESCLVEWNLCGLLREGGRRNYVISRKRLVGGAGVGLDPHDFTRGLGFLGVGRDFESALVGPVPLSGRASCAVGKPPRVHGRSSFVGVGDFPARRTGMGGCRARFLGARRAESHLRQRRRSAGPGEAVGARRAQLVPGHGALAVRRPGGRRSARRAGRYSGMAAVRGRRPPGPARTQRRRVRGRAGHGRFGSPCPRVGGRPRHGRAGRRRRDRGLDRADRRRTRRGSHPGPGRLLVLPRRLRRRLVLAAAPGGPAGLRPDHPGRRRVPHRHRAAHRQRHRVPHADRDSEPARRATGRRHRAGRHRGRQRLRRLLQGHLARPGGLLVGGRQLGRVRLERAADRPAGARRARAQGGADVQLLRRRRPYGLDQQPVLLDR</sequence>
<feature type="compositionally biased region" description="Basic residues" evidence="1">
    <location>
        <begin position="297"/>
        <end position="310"/>
    </location>
</feature>
<evidence type="ECO:0000256" key="1">
    <source>
        <dbReference type="SAM" id="MobiDB-lite"/>
    </source>
</evidence>
<feature type="compositionally biased region" description="Basic residues" evidence="1">
    <location>
        <begin position="274"/>
        <end position="285"/>
    </location>
</feature>
<name>A0A9W4ECY0_9ACTN</name>
<evidence type="ECO:0000313" key="3">
    <source>
        <dbReference type="Proteomes" id="UP001153328"/>
    </source>
</evidence>
<dbReference type="Proteomes" id="UP001153328">
    <property type="component" value="Unassembled WGS sequence"/>
</dbReference>
<protein>
    <submittedName>
        <fullName evidence="2">Uncharacterized protein</fullName>
    </submittedName>
</protein>